<feature type="non-terminal residue" evidence="1">
    <location>
        <position position="258"/>
    </location>
</feature>
<name>A0A0F9AEG5_9ZZZZ</name>
<sequence>MPITQTVGESVLRKEVVDAMVKQIAKRAYKFRQAFAVVSTNAWTNTFYREDLAVSSGPTGNKFKGIPRGANFPSSDVKWEQVKVRITKFGSEANIIWEDILANDINVQSRTLIRKTEDVVKAIDDANWEDLTEGRTIDGRIQSFSILFTGNEAHGRWDQASAAIIDDLMKASELISTNGNYDVGNLIAFISPKDHRSIKNYVADKGTQWQGPATQVLTNGTVGSVAGITLVESNSVTASYALVVKPKTCATWKSLVSL</sequence>
<accession>A0A0F9AEG5</accession>
<dbReference type="Pfam" id="PF25209">
    <property type="entry name" value="Phage_capsid_4"/>
    <property type="match status" value="1"/>
</dbReference>
<dbReference type="AlphaFoldDB" id="A0A0F9AEG5"/>
<comment type="caution">
    <text evidence="1">The sequence shown here is derived from an EMBL/GenBank/DDBJ whole genome shotgun (WGS) entry which is preliminary data.</text>
</comment>
<proteinExistence type="predicted"/>
<evidence type="ECO:0008006" key="2">
    <source>
        <dbReference type="Google" id="ProtNLM"/>
    </source>
</evidence>
<organism evidence="1">
    <name type="scientific">marine sediment metagenome</name>
    <dbReference type="NCBI Taxonomy" id="412755"/>
    <lineage>
        <taxon>unclassified sequences</taxon>
        <taxon>metagenomes</taxon>
        <taxon>ecological metagenomes</taxon>
    </lineage>
</organism>
<protein>
    <recommendedName>
        <fullName evidence="2">Capsid protein</fullName>
    </recommendedName>
</protein>
<reference evidence="1" key="1">
    <citation type="journal article" date="2015" name="Nature">
        <title>Complex archaea that bridge the gap between prokaryotes and eukaryotes.</title>
        <authorList>
            <person name="Spang A."/>
            <person name="Saw J.H."/>
            <person name="Jorgensen S.L."/>
            <person name="Zaremba-Niedzwiedzka K."/>
            <person name="Martijn J."/>
            <person name="Lind A.E."/>
            <person name="van Eijk R."/>
            <person name="Schleper C."/>
            <person name="Guy L."/>
            <person name="Ettema T.J."/>
        </authorList>
    </citation>
    <scope>NUCLEOTIDE SEQUENCE</scope>
</reference>
<gene>
    <name evidence="1" type="ORF">LCGC14_2580580</name>
</gene>
<dbReference type="SUPFAM" id="SSF56563">
    <property type="entry name" value="Major capsid protein gp5"/>
    <property type="match status" value="1"/>
</dbReference>
<dbReference type="EMBL" id="LAZR01043069">
    <property type="protein sequence ID" value="KKL07974.1"/>
    <property type="molecule type" value="Genomic_DNA"/>
</dbReference>
<evidence type="ECO:0000313" key="1">
    <source>
        <dbReference type="EMBL" id="KKL07974.1"/>
    </source>
</evidence>